<evidence type="ECO:0000313" key="2">
    <source>
        <dbReference type="EMBL" id="SGY75701.1"/>
    </source>
</evidence>
<keyword evidence="3" id="KW-1185">Reference proteome</keyword>
<proteinExistence type="predicted"/>
<organism evidence="2 3">
    <name type="scientific">Microbotryum silenes-dioicae</name>
    <dbReference type="NCBI Taxonomy" id="796604"/>
    <lineage>
        <taxon>Eukaryota</taxon>
        <taxon>Fungi</taxon>
        <taxon>Dikarya</taxon>
        <taxon>Basidiomycota</taxon>
        <taxon>Pucciniomycotina</taxon>
        <taxon>Microbotryomycetes</taxon>
        <taxon>Microbotryales</taxon>
        <taxon>Microbotryaceae</taxon>
        <taxon>Microbotryum</taxon>
    </lineage>
</organism>
<feature type="compositionally biased region" description="Polar residues" evidence="1">
    <location>
        <begin position="31"/>
        <end position="48"/>
    </location>
</feature>
<evidence type="ECO:0000313" key="3">
    <source>
        <dbReference type="Proteomes" id="UP000249464"/>
    </source>
</evidence>
<dbReference type="EMBL" id="FQNC01000047">
    <property type="protein sequence ID" value="SGY75701.1"/>
    <property type="molecule type" value="Genomic_DNA"/>
</dbReference>
<protein>
    <submittedName>
        <fullName evidence="2">BQ5605_C005g03440 protein</fullName>
    </submittedName>
</protein>
<feature type="region of interest" description="Disordered" evidence="1">
    <location>
        <begin position="336"/>
        <end position="406"/>
    </location>
</feature>
<reference evidence="2 3" key="1">
    <citation type="submission" date="2016-11" db="EMBL/GenBank/DDBJ databases">
        <authorList>
            <person name="Jaros S."/>
            <person name="Januszkiewicz K."/>
            <person name="Wedrychowicz H."/>
        </authorList>
    </citation>
    <scope>NUCLEOTIDE SEQUENCE [LARGE SCALE GENOMIC DNA]</scope>
</reference>
<feature type="compositionally biased region" description="Basic and acidic residues" evidence="1">
    <location>
        <begin position="362"/>
        <end position="383"/>
    </location>
</feature>
<feature type="compositionally biased region" description="Basic and acidic residues" evidence="1">
    <location>
        <begin position="390"/>
        <end position="406"/>
    </location>
</feature>
<feature type="region of interest" description="Disordered" evidence="1">
    <location>
        <begin position="115"/>
        <end position="151"/>
    </location>
</feature>
<evidence type="ECO:0000256" key="1">
    <source>
        <dbReference type="SAM" id="MobiDB-lite"/>
    </source>
</evidence>
<feature type="region of interest" description="Disordered" evidence="1">
    <location>
        <begin position="1"/>
        <end position="87"/>
    </location>
</feature>
<gene>
    <name evidence="2" type="primary">BQ5605_C005g03440</name>
    <name evidence="2" type="ORF">BQ5605_C005G03440</name>
</gene>
<feature type="compositionally biased region" description="Polar residues" evidence="1">
    <location>
        <begin position="231"/>
        <end position="240"/>
    </location>
</feature>
<feature type="compositionally biased region" description="Low complexity" evidence="1">
    <location>
        <begin position="9"/>
        <end position="23"/>
    </location>
</feature>
<feature type="compositionally biased region" description="Polar residues" evidence="1">
    <location>
        <begin position="210"/>
        <end position="222"/>
    </location>
</feature>
<name>A0A2X0MFB7_9BASI</name>
<feature type="region of interest" description="Disordered" evidence="1">
    <location>
        <begin position="198"/>
        <end position="257"/>
    </location>
</feature>
<sequence>MRRQMSPLKPVQVPNVKNDVVVGDSEEEGENTVSDGSNIVKSDQSSYFQDKLHDSGTVDFEPNVSTHDVSTSSPVRRSRTRSTFEGSSLGRLTNRGVEDNENVFILEVTAQSSKVAGRAKRTKSAPVRRASTSKRARTATEPVEDEHQDSDFSLDKADLLRTSKPLDLATTDQHAIDTTVPTGLEKLCTAPVRSRALGELDSQEMRKSTKCSNKVSSRSPSKAGSKRANEQGPSTCTSSPMELLPISSPPVEEASSLLPPQIDPQNAALRAQAKPVTKQAEINAKPVRGEFAQPVATCHCTSLIPTLTCRTKGLAGILTRKGIAGVRHPGLSKAAKVPRLHANLKPPPPPKAAIPKPREKKKKGDESYSDEEKPWWETKHPEEWTDEDFERYRRVTERRERGLDSD</sequence>
<accession>A0A2X0MFB7</accession>
<dbReference type="Proteomes" id="UP000249464">
    <property type="component" value="Unassembled WGS sequence"/>
</dbReference>
<dbReference type="AlphaFoldDB" id="A0A2X0MFB7"/>
<dbReference type="STRING" id="796604.A0A2X0MFB7"/>